<organism evidence="3 4">
    <name type="scientific">Candidatus Nephthysia bennettiae</name>
    <dbReference type="NCBI Taxonomy" id="3127016"/>
    <lineage>
        <taxon>Bacteria</taxon>
        <taxon>Bacillati</taxon>
        <taxon>Candidatus Dormiibacterota</taxon>
        <taxon>Candidatus Dormibacteria</taxon>
        <taxon>Candidatus Dormibacterales</taxon>
        <taxon>Candidatus Dormibacteraceae</taxon>
        <taxon>Candidatus Nephthysia</taxon>
    </lineage>
</organism>
<keyword evidence="2" id="KW-0472">Membrane</keyword>
<keyword evidence="2" id="KW-1133">Transmembrane helix</keyword>
<protein>
    <recommendedName>
        <fullName evidence="5">Transmembrane protein</fullName>
    </recommendedName>
</protein>
<comment type="caution">
    <text evidence="3">The sequence shown here is derived from an EMBL/GenBank/DDBJ whole genome shotgun (WGS) entry which is preliminary data.</text>
</comment>
<keyword evidence="4" id="KW-1185">Reference proteome</keyword>
<accession>A0A934K613</accession>
<evidence type="ECO:0000256" key="1">
    <source>
        <dbReference type="SAM" id="MobiDB-lite"/>
    </source>
</evidence>
<proteinExistence type="predicted"/>
<sequence>MLKFYPDRPAPRFALLLLDLGVVIWGAVWVAAGMTVYRLVTALWAVSDAISSTGRTFNSWIGDFRNAVPRNVPFIGDYLSSATRALQTHTGDPLIQSGTQAHDSIQQVATALAVLTAAPPILIVGVLYLVWRWRQAREMGSALAFVRAAERSGTLEQARALLAFRAVASLPFSRLMRASKDPVGDLSGGHHDQLAAEMLRSAGLESFRLYRRWPAQLDEGAPPPGTAAALGEARDAEAGAEQRSRSDG</sequence>
<name>A0A934K613_9BACT</name>
<feature type="transmembrane region" description="Helical" evidence="2">
    <location>
        <begin position="12"/>
        <end position="32"/>
    </location>
</feature>
<feature type="transmembrane region" description="Helical" evidence="2">
    <location>
        <begin position="108"/>
        <end position="131"/>
    </location>
</feature>
<dbReference type="EMBL" id="JAEKNR010000155">
    <property type="protein sequence ID" value="MBJ7599534.1"/>
    <property type="molecule type" value="Genomic_DNA"/>
</dbReference>
<feature type="region of interest" description="Disordered" evidence="1">
    <location>
        <begin position="217"/>
        <end position="248"/>
    </location>
</feature>
<gene>
    <name evidence="3" type="ORF">JF922_15835</name>
</gene>
<reference evidence="3" key="1">
    <citation type="submission" date="2020-10" db="EMBL/GenBank/DDBJ databases">
        <title>Ca. Dormibacterota MAGs.</title>
        <authorList>
            <person name="Montgomery K."/>
        </authorList>
    </citation>
    <scope>NUCLEOTIDE SEQUENCE [LARGE SCALE GENOMIC DNA]</scope>
    <source>
        <strain evidence="3">SC8812_S17_10</strain>
    </source>
</reference>
<evidence type="ECO:0000313" key="4">
    <source>
        <dbReference type="Proteomes" id="UP000612893"/>
    </source>
</evidence>
<evidence type="ECO:0008006" key="5">
    <source>
        <dbReference type="Google" id="ProtNLM"/>
    </source>
</evidence>
<keyword evidence="2" id="KW-0812">Transmembrane</keyword>
<evidence type="ECO:0000313" key="3">
    <source>
        <dbReference type="EMBL" id="MBJ7599534.1"/>
    </source>
</evidence>
<dbReference type="AlphaFoldDB" id="A0A934K613"/>
<evidence type="ECO:0000256" key="2">
    <source>
        <dbReference type="SAM" id="Phobius"/>
    </source>
</evidence>
<dbReference type="Proteomes" id="UP000612893">
    <property type="component" value="Unassembled WGS sequence"/>
</dbReference>
<feature type="compositionally biased region" description="Basic and acidic residues" evidence="1">
    <location>
        <begin position="232"/>
        <end position="248"/>
    </location>
</feature>
<dbReference type="RefSeq" id="WP_338203055.1">
    <property type="nucleotide sequence ID" value="NZ_JAEKNR010000155.1"/>
</dbReference>